<accession>A0A6L5XYC6</accession>
<dbReference type="Proteomes" id="UP000482209">
    <property type="component" value="Unassembled WGS sequence"/>
</dbReference>
<reference evidence="1 2" key="1">
    <citation type="submission" date="2019-08" db="EMBL/GenBank/DDBJ databases">
        <title>In-depth cultivation of the pig gut microbiome towards novel bacterial diversity and tailored functional studies.</title>
        <authorList>
            <person name="Wylensek D."/>
            <person name="Hitch T.C.A."/>
            <person name="Clavel T."/>
        </authorList>
    </citation>
    <scope>NUCLEOTIDE SEQUENCE [LARGE SCALE GENOMIC DNA]</scope>
    <source>
        <strain evidence="1 2">WCA-693-APC-MOT-I</strain>
    </source>
</reference>
<dbReference type="AlphaFoldDB" id="A0A6L5XYC6"/>
<protein>
    <submittedName>
        <fullName evidence="1">Uncharacterized protein</fullName>
    </submittedName>
</protein>
<name>A0A6L5XYC6_9FIRM</name>
<comment type="caution">
    <text evidence="1">The sequence shown here is derived from an EMBL/GenBank/DDBJ whole genome shotgun (WGS) entry which is preliminary data.</text>
</comment>
<gene>
    <name evidence="1" type="ORF">FYJ58_07260</name>
</gene>
<keyword evidence="2" id="KW-1185">Reference proteome</keyword>
<proteinExistence type="predicted"/>
<sequence>MFNFRIIDTADGNQIIDRNLKTPYNALTPSQMVEYTEMDNQLAYMDRLEKKAREEADRRCRVARNPFYRLACMCGLF</sequence>
<dbReference type="RefSeq" id="WP_154519084.1">
    <property type="nucleotide sequence ID" value="NZ_VUMT01000009.1"/>
</dbReference>
<evidence type="ECO:0000313" key="2">
    <source>
        <dbReference type="Proteomes" id="UP000482209"/>
    </source>
</evidence>
<dbReference type="EMBL" id="VUMT01000009">
    <property type="protein sequence ID" value="MSS63674.1"/>
    <property type="molecule type" value="Genomic_DNA"/>
</dbReference>
<organism evidence="1 2">
    <name type="scientific">Velocimicrobium porci</name>
    <dbReference type="NCBI Taxonomy" id="2606634"/>
    <lineage>
        <taxon>Bacteria</taxon>
        <taxon>Bacillati</taxon>
        <taxon>Bacillota</taxon>
        <taxon>Clostridia</taxon>
        <taxon>Lachnospirales</taxon>
        <taxon>Lachnospiraceae</taxon>
        <taxon>Velocimicrobium</taxon>
    </lineage>
</organism>
<evidence type="ECO:0000313" key="1">
    <source>
        <dbReference type="EMBL" id="MSS63674.1"/>
    </source>
</evidence>